<gene>
    <name evidence="2" type="ORF">SAMN04488115_11811</name>
</gene>
<protein>
    <submittedName>
        <fullName evidence="2">Uncharacterized protein</fullName>
    </submittedName>
</protein>
<dbReference type="EMBL" id="FNUY01000018">
    <property type="protein sequence ID" value="SEG81333.1"/>
    <property type="molecule type" value="Genomic_DNA"/>
</dbReference>
<feature type="region of interest" description="Disordered" evidence="1">
    <location>
        <begin position="187"/>
        <end position="208"/>
    </location>
</feature>
<accession>A0A1H6D912</accession>
<sequence length="208" mass="23304">MQNQTVKTKTTGRRRQGRNKSSGTDLRSQVIEVIKSAPADDVRAELIQVAAEIRSERMKILEAKRSSWLKRKHDQRLRRNRRRIEKLYRVAALLGVYVGQSKRLSAATLVNRAADNAAARHGLKPEAVEIRSHGELRYISLRCASDLEALYAETPAGRLALIGVCAGASAKMLDRIRRARQPYRATLDSRDRVHGENENNEALRGAAA</sequence>
<feature type="region of interest" description="Disordered" evidence="1">
    <location>
        <begin position="1"/>
        <end position="27"/>
    </location>
</feature>
<evidence type="ECO:0000313" key="3">
    <source>
        <dbReference type="Proteomes" id="UP000236743"/>
    </source>
</evidence>
<proteinExistence type="predicted"/>
<dbReference type="Proteomes" id="UP000236743">
    <property type="component" value="Unassembled WGS sequence"/>
</dbReference>
<keyword evidence="3" id="KW-1185">Reference proteome</keyword>
<organism evidence="2 3">
    <name type="scientific">Bosea lathyri</name>
    <dbReference type="NCBI Taxonomy" id="1036778"/>
    <lineage>
        <taxon>Bacteria</taxon>
        <taxon>Pseudomonadati</taxon>
        <taxon>Pseudomonadota</taxon>
        <taxon>Alphaproteobacteria</taxon>
        <taxon>Hyphomicrobiales</taxon>
        <taxon>Boseaceae</taxon>
        <taxon>Bosea</taxon>
    </lineage>
</organism>
<name>A0A1H6D912_9HYPH</name>
<dbReference type="AlphaFoldDB" id="A0A1H6D912"/>
<evidence type="ECO:0000256" key="1">
    <source>
        <dbReference type="SAM" id="MobiDB-lite"/>
    </source>
</evidence>
<reference evidence="2 3" key="1">
    <citation type="submission" date="2016-10" db="EMBL/GenBank/DDBJ databases">
        <authorList>
            <person name="de Groot N.N."/>
        </authorList>
    </citation>
    <scope>NUCLEOTIDE SEQUENCE [LARGE SCALE GENOMIC DNA]</scope>
    <source>
        <strain evidence="2 3">DSM 26656</strain>
    </source>
</reference>
<evidence type="ECO:0000313" key="2">
    <source>
        <dbReference type="EMBL" id="SEG81333.1"/>
    </source>
</evidence>
<feature type="compositionally biased region" description="Basic and acidic residues" evidence="1">
    <location>
        <begin position="187"/>
        <end position="197"/>
    </location>
</feature>